<dbReference type="EMBL" id="JH431820">
    <property type="status" value="NOT_ANNOTATED_CDS"/>
    <property type="molecule type" value="Genomic_DNA"/>
</dbReference>
<evidence type="ECO:0000256" key="4">
    <source>
        <dbReference type="ARBA" id="ARBA00022728"/>
    </source>
</evidence>
<evidence type="ECO:0000256" key="2">
    <source>
        <dbReference type="ARBA" id="ARBA00005954"/>
    </source>
</evidence>
<keyword evidence="5" id="KW-0508">mRNA splicing</keyword>
<name>T1J330_STRMM</name>
<evidence type="ECO:0000256" key="6">
    <source>
        <dbReference type="ARBA" id="ARBA00023242"/>
    </source>
</evidence>
<evidence type="ECO:0000313" key="9">
    <source>
        <dbReference type="EnsemblMetazoa" id="SMAR007988-PA"/>
    </source>
</evidence>
<keyword evidence="6" id="KW-0539">Nucleus</keyword>
<dbReference type="PANTHER" id="PTHR36562">
    <property type="entry name" value="SERINE/ARGININE REPETITIVE MATRIX 2"/>
    <property type="match status" value="1"/>
</dbReference>
<dbReference type="SMART" id="SM01115">
    <property type="entry name" value="cwf21"/>
    <property type="match status" value="1"/>
</dbReference>
<keyword evidence="3" id="KW-0507">mRNA processing</keyword>
<reference evidence="9" key="2">
    <citation type="submission" date="2015-02" db="UniProtKB">
        <authorList>
            <consortium name="EnsemblMetazoa"/>
        </authorList>
    </citation>
    <scope>IDENTIFICATION</scope>
</reference>
<dbReference type="eggNOG" id="KOG1869">
    <property type="taxonomic scope" value="Eukaryota"/>
</dbReference>
<sequence>MYNGIGLATTRGSGTNGYVQRNFAVVKGKKQKIDYKTEDDFKRLDAAAHKKPNQEILEHNRKRKLEVKCVELEELMEEQGNYSKEDIELRVSEFRQMLMDKNDDVDDEPIMRETHQIAHANQERNEKLRAAFGISLYFVEGSSLDPNRKEKEKAAAQINANEYAILSDSSSSVEPEAVKRQEKKRNFDSKKKKHQRHRSKSSSTDGDETKKKKSKKNQRERSESSSTDEDETKKKKSKKHRKERLESTSPDKTKKKKSKKRRKERLESTLPDYQKKKSKKHRRERSESISPPSNKKEKDREHRSHSRIRRDTEKKTYGNSDFDDLSSLE</sequence>
<dbReference type="PANTHER" id="PTHR36562:SF5">
    <property type="entry name" value="SERINE_ARGININE REPETITIVE MATRIX 2"/>
    <property type="match status" value="1"/>
</dbReference>
<feature type="domain" description="CWF21" evidence="8">
    <location>
        <begin position="57"/>
        <end position="103"/>
    </location>
</feature>
<proteinExistence type="inferred from homology"/>
<dbReference type="InterPro" id="IPR051372">
    <property type="entry name" value="CWC21"/>
</dbReference>
<keyword evidence="10" id="KW-1185">Reference proteome</keyword>
<accession>T1J330</accession>
<dbReference type="HOGENOM" id="CLU_845485_0_0_1"/>
<keyword evidence="4" id="KW-0747">Spliceosome</keyword>
<dbReference type="GO" id="GO:0006397">
    <property type="term" value="P:mRNA processing"/>
    <property type="evidence" value="ECO:0007669"/>
    <property type="project" value="UniProtKB-KW"/>
</dbReference>
<feature type="region of interest" description="Disordered" evidence="7">
    <location>
        <begin position="168"/>
        <end position="329"/>
    </location>
</feature>
<dbReference type="AlphaFoldDB" id="T1J330"/>
<dbReference type="GO" id="GO:0005681">
    <property type="term" value="C:spliceosomal complex"/>
    <property type="evidence" value="ECO:0007669"/>
    <property type="project" value="UniProtKB-KW"/>
</dbReference>
<reference evidence="10" key="1">
    <citation type="submission" date="2011-05" db="EMBL/GenBank/DDBJ databases">
        <authorList>
            <person name="Richards S.R."/>
            <person name="Qu J."/>
            <person name="Jiang H."/>
            <person name="Jhangiani S.N."/>
            <person name="Agravi P."/>
            <person name="Goodspeed R."/>
            <person name="Gross S."/>
            <person name="Mandapat C."/>
            <person name="Jackson L."/>
            <person name="Mathew T."/>
            <person name="Pu L."/>
            <person name="Thornton R."/>
            <person name="Saada N."/>
            <person name="Wilczek-Boney K.B."/>
            <person name="Lee S."/>
            <person name="Kovar C."/>
            <person name="Wu Y."/>
            <person name="Scherer S.E."/>
            <person name="Worley K.C."/>
            <person name="Muzny D.M."/>
            <person name="Gibbs R."/>
        </authorList>
    </citation>
    <scope>NUCLEOTIDE SEQUENCE</scope>
    <source>
        <strain evidence="10">Brora</strain>
    </source>
</reference>
<evidence type="ECO:0000256" key="7">
    <source>
        <dbReference type="SAM" id="MobiDB-lite"/>
    </source>
</evidence>
<dbReference type="OMA" id="MASTHEY"/>
<dbReference type="Gene3D" id="6.10.140.420">
    <property type="match status" value="1"/>
</dbReference>
<dbReference type="EnsemblMetazoa" id="SMAR007988-RA">
    <property type="protein sequence ID" value="SMAR007988-PA"/>
    <property type="gene ID" value="SMAR007988"/>
</dbReference>
<evidence type="ECO:0000256" key="5">
    <source>
        <dbReference type="ARBA" id="ARBA00023187"/>
    </source>
</evidence>
<feature type="compositionally biased region" description="Basic residues" evidence="7">
    <location>
        <begin position="190"/>
        <end position="200"/>
    </location>
</feature>
<feature type="compositionally biased region" description="Basic and acidic residues" evidence="7">
    <location>
        <begin position="176"/>
        <end position="189"/>
    </location>
</feature>
<evidence type="ECO:0000313" key="10">
    <source>
        <dbReference type="Proteomes" id="UP000014500"/>
    </source>
</evidence>
<dbReference type="GO" id="GO:0008380">
    <property type="term" value="P:RNA splicing"/>
    <property type="evidence" value="ECO:0007669"/>
    <property type="project" value="UniProtKB-KW"/>
</dbReference>
<dbReference type="InterPro" id="IPR013170">
    <property type="entry name" value="mRNA_splic_Cwf21_dom"/>
</dbReference>
<feature type="compositionally biased region" description="Basic and acidic residues" evidence="7">
    <location>
        <begin position="243"/>
        <end position="252"/>
    </location>
</feature>
<dbReference type="Proteomes" id="UP000014500">
    <property type="component" value="Unassembled WGS sequence"/>
</dbReference>
<evidence type="ECO:0000259" key="8">
    <source>
        <dbReference type="SMART" id="SM01115"/>
    </source>
</evidence>
<feature type="compositionally biased region" description="Basic residues" evidence="7">
    <location>
        <begin position="253"/>
        <end position="263"/>
    </location>
</feature>
<evidence type="ECO:0000256" key="3">
    <source>
        <dbReference type="ARBA" id="ARBA00022664"/>
    </source>
</evidence>
<dbReference type="STRING" id="126957.T1J330"/>
<dbReference type="Pfam" id="PF08312">
    <property type="entry name" value="cwf21"/>
    <property type="match status" value="1"/>
</dbReference>
<comment type="similarity">
    <text evidence="2">Belongs to the CWC21 family.</text>
</comment>
<protein>
    <recommendedName>
        <fullName evidence="8">CWF21 domain-containing protein</fullName>
    </recommendedName>
</protein>
<organism evidence="9 10">
    <name type="scientific">Strigamia maritima</name>
    <name type="common">European centipede</name>
    <name type="synonym">Geophilus maritimus</name>
    <dbReference type="NCBI Taxonomy" id="126957"/>
    <lineage>
        <taxon>Eukaryota</taxon>
        <taxon>Metazoa</taxon>
        <taxon>Ecdysozoa</taxon>
        <taxon>Arthropoda</taxon>
        <taxon>Myriapoda</taxon>
        <taxon>Chilopoda</taxon>
        <taxon>Pleurostigmophora</taxon>
        <taxon>Geophilomorpha</taxon>
        <taxon>Linotaeniidae</taxon>
        <taxon>Strigamia</taxon>
    </lineage>
</organism>
<comment type="subcellular location">
    <subcellularLocation>
        <location evidence="1">Nucleus</location>
    </subcellularLocation>
</comment>
<evidence type="ECO:0000256" key="1">
    <source>
        <dbReference type="ARBA" id="ARBA00004123"/>
    </source>
</evidence>
<dbReference type="PhylomeDB" id="T1J330"/>